<gene>
    <name evidence="2" type="ORF">KLLA0_D16940g</name>
</gene>
<dbReference type="PANTHER" id="PTHR28079:SF1">
    <property type="entry name" value="RNA POLYMERASE I-SPECIFIC TRANSCRIPTION INITIATION FACTOR RRN5"/>
    <property type="match status" value="1"/>
</dbReference>
<keyword evidence="3" id="KW-1185">Reference proteome</keyword>
<dbReference type="FunCoup" id="Q6CQI0">
    <property type="interactions" value="44"/>
</dbReference>
<feature type="region of interest" description="Disordered" evidence="1">
    <location>
        <begin position="98"/>
        <end position="138"/>
    </location>
</feature>
<dbReference type="STRING" id="284590.Q6CQI0"/>
<dbReference type="PANTHER" id="PTHR28079">
    <property type="entry name" value="RNA POLYMERASE I-SPECIFIC TRANSCRIPTION INITIATION FACTOR RRN5"/>
    <property type="match status" value="1"/>
</dbReference>
<evidence type="ECO:0000313" key="2">
    <source>
        <dbReference type="EMBL" id="CAH00905.1"/>
    </source>
</evidence>
<reference evidence="2 3" key="1">
    <citation type="journal article" date="2004" name="Nature">
        <title>Genome evolution in yeasts.</title>
        <authorList>
            <consortium name="Genolevures"/>
            <person name="Dujon B."/>
            <person name="Sherman D."/>
            <person name="Fischer G."/>
            <person name="Durrens P."/>
            <person name="Casaregola S."/>
            <person name="Lafontaine I."/>
            <person name="de Montigny J."/>
            <person name="Marck C."/>
            <person name="Neuveglise C."/>
            <person name="Talla E."/>
            <person name="Goffard N."/>
            <person name="Frangeul L."/>
            <person name="Aigle M."/>
            <person name="Anthouard V."/>
            <person name="Babour A."/>
            <person name="Barbe V."/>
            <person name="Barnay S."/>
            <person name="Blanchin S."/>
            <person name="Beckerich J.M."/>
            <person name="Beyne E."/>
            <person name="Bleykasten C."/>
            <person name="Boisrame A."/>
            <person name="Boyer J."/>
            <person name="Cattolico L."/>
            <person name="Confanioleri F."/>
            <person name="de Daruvar A."/>
            <person name="Despons L."/>
            <person name="Fabre E."/>
            <person name="Fairhead C."/>
            <person name="Ferry-Dumazet H."/>
            <person name="Groppi A."/>
            <person name="Hantraye F."/>
            <person name="Hennequin C."/>
            <person name="Jauniaux N."/>
            <person name="Joyet P."/>
            <person name="Kachouri R."/>
            <person name="Kerrest A."/>
            <person name="Koszul R."/>
            <person name="Lemaire M."/>
            <person name="Lesur I."/>
            <person name="Ma L."/>
            <person name="Muller H."/>
            <person name="Nicaud J.M."/>
            <person name="Nikolski M."/>
            <person name="Oztas S."/>
            <person name="Ozier-Kalogeropoulos O."/>
            <person name="Pellenz S."/>
            <person name="Potier S."/>
            <person name="Richard G.F."/>
            <person name="Straub M.L."/>
            <person name="Suleau A."/>
            <person name="Swennene D."/>
            <person name="Tekaia F."/>
            <person name="Wesolowski-Louvel M."/>
            <person name="Westhof E."/>
            <person name="Wirth B."/>
            <person name="Zeniou-Meyer M."/>
            <person name="Zivanovic I."/>
            <person name="Bolotin-Fukuhara M."/>
            <person name="Thierry A."/>
            <person name="Bouchier C."/>
            <person name="Caudron B."/>
            <person name="Scarpelli C."/>
            <person name="Gaillardin C."/>
            <person name="Weissenbach J."/>
            <person name="Wincker P."/>
            <person name="Souciet J.L."/>
        </authorList>
    </citation>
    <scope>NUCLEOTIDE SEQUENCE [LARGE SCALE GENOMIC DNA]</scope>
    <source>
        <strain evidence="3">ATCC 8585 / CBS 2359 / DSM 70799 / NBRC 1267 / NRRL Y-1140 / WM37</strain>
    </source>
</reference>
<organism evidence="2 3">
    <name type="scientific">Kluyveromyces lactis (strain ATCC 8585 / CBS 2359 / DSM 70799 / NBRC 1267 / NRRL Y-1140 / WM37)</name>
    <name type="common">Yeast</name>
    <name type="synonym">Candida sphaerica</name>
    <dbReference type="NCBI Taxonomy" id="284590"/>
    <lineage>
        <taxon>Eukaryota</taxon>
        <taxon>Fungi</taxon>
        <taxon>Dikarya</taxon>
        <taxon>Ascomycota</taxon>
        <taxon>Saccharomycotina</taxon>
        <taxon>Saccharomycetes</taxon>
        <taxon>Saccharomycetales</taxon>
        <taxon>Saccharomycetaceae</taxon>
        <taxon>Kluyveromyces</taxon>
    </lineage>
</organism>
<evidence type="ECO:0000313" key="3">
    <source>
        <dbReference type="Proteomes" id="UP000000598"/>
    </source>
</evidence>
<dbReference type="Proteomes" id="UP000000598">
    <property type="component" value="Chromosome D"/>
</dbReference>
<dbReference type="eggNOG" id="ENOG502RY38">
    <property type="taxonomic scope" value="Eukaryota"/>
</dbReference>
<sequence>MSHSAADEIDDDTLDPALRSESQELPLEERLQVEEASELPSDNLSEKKISKKKTKKYVSEMRNAYKSWYLDEAYEFFDPYSQNQDLRKSRIHKDGICKYLQNEDPKPRSREELSGIDDGASDSDLDFSDEEERRSGGYLQNQGLGSLWTGREKQVFFHNLSRHSIHTLDAWSSHIPGKSKYEILIYYQVLRKNLEELRRLQTKRHGGILEYGEFPIAYEMSETWITLEEELSNEVDEQVPLNQEEATNTEISDPVAVIDWSNWYKRWDKFYARHRLLEYYPTNRRPNVFTPESMQIMELLVRRYTSNLLRETIIPSLEKKCVPRDLLMSQKTFKDARMKKLRSTCNITKTIQDDQDDDGSLVIQTSNHEFPHIVTENDVISALVRLRLYNKGKLFLTYPESIVDSVDKFQIEMERGKIFRNKNVLRHLKVLLYLQSSRIHSKQLTFSRTDEKIDWEGDLNSANNSNNSIDNADPSLNKKRKPLDPIFVDTPEYKKQKLQDESIDKDDELRSIKYTHTLLTWMNLSRDSVAEQPELIHVTW</sequence>
<evidence type="ECO:0000256" key="1">
    <source>
        <dbReference type="SAM" id="MobiDB-lite"/>
    </source>
</evidence>
<dbReference type="AlphaFoldDB" id="Q6CQI0"/>
<feature type="region of interest" description="Disordered" evidence="1">
    <location>
        <begin position="1"/>
        <end position="53"/>
    </location>
</feature>
<protein>
    <submittedName>
        <fullName evidence="2">KLLA0D16940p</fullName>
    </submittedName>
</protein>
<dbReference type="OMA" id="HCLSRYS"/>
<dbReference type="GO" id="GO:0000500">
    <property type="term" value="C:RNA polymerase I upstream activating factor complex"/>
    <property type="evidence" value="ECO:0007669"/>
    <property type="project" value="InterPro"/>
</dbReference>
<feature type="compositionally biased region" description="Acidic residues" evidence="1">
    <location>
        <begin position="119"/>
        <end position="130"/>
    </location>
</feature>
<proteinExistence type="predicted"/>
<dbReference type="HOGENOM" id="CLU_024706_1_0_1"/>
<dbReference type="PaxDb" id="284590-Q6CQI0"/>
<feature type="compositionally biased region" description="Basic and acidic residues" evidence="1">
    <location>
        <begin position="98"/>
        <end position="113"/>
    </location>
</feature>
<name>Q6CQI0_KLULA</name>
<feature type="region of interest" description="Disordered" evidence="1">
    <location>
        <begin position="458"/>
        <end position="481"/>
    </location>
</feature>
<dbReference type="GO" id="GO:0006361">
    <property type="term" value="P:transcription initiation at RNA polymerase I promoter"/>
    <property type="evidence" value="ECO:0007669"/>
    <property type="project" value="TreeGrafter"/>
</dbReference>
<dbReference type="Gene3D" id="1.10.10.60">
    <property type="entry name" value="Homeodomain-like"/>
    <property type="match status" value="1"/>
</dbReference>
<dbReference type="InterPro" id="IPR039601">
    <property type="entry name" value="Rrn5"/>
</dbReference>
<dbReference type="EMBL" id="CR382124">
    <property type="protein sequence ID" value="CAH00905.1"/>
    <property type="molecule type" value="Genomic_DNA"/>
</dbReference>
<dbReference type="GO" id="GO:0001181">
    <property type="term" value="F:RNA polymerase I general transcription initiation factor activity"/>
    <property type="evidence" value="ECO:0007669"/>
    <property type="project" value="TreeGrafter"/>
</dbReference>
<accession>Q6CQI0</accession>
<dbReference type="KEGG" id="kla:KLLA0_D16940g"/>
<dbReference type="GO" id="GO:0000182">
    <property type="term" value="F:rDNA binding"/>
    <property type="evidence" value="ECO:0007669"/>
    <property type="project" value="TreeGrafter"/>
</dbReference>
<feature type="compositionally biased region" description="Low complexity" evidence="1">
    <location>
        <begin position="460"/>
        <end position="473"/>
    </location>
</feature>
<dbReference type="InParanoid" id="Q6CQI0"/>
<dbReference type="GO" id="GO:0042790">
    <property type="term" value="P:nucleolar large rRNA transcription by RNA polymerase I"/>
    <property type="evidence" value="ECO:0007669"/>
    <property type="project" value="InterPro"/>
</dbReference>